<evidence type="ECO:0000313" key="1">
    <source>
        <dbReference type="EMBL" id="KAK1860582.1"/>
    </source>
</evidence>
<dbReference type="EMBL" id="CM020618">
    <property type="protein sequence ID" value="KAK1860582.1"/>
    <property type="molecule type" value="Genomic_DNA"/>
</dbReference>
<comment type="caution">
    <text evidence="1">The sequence shown here is derived from an EMBL/GenBank/DDBJ whole genome shotgun (WGS) entry which is preliminary data.</text>
</comment>
<sequence length="353" mass="38948">MGVLSNRAEGAERTKFVAFVQANRTSTGRTADNNERYDRAAHYLDSKWVVLRPNQRARTDSRLSFSSGFNAALVSAGLPALHEDIPLRWLRAMFGSTKRVGGQSSSLEDHTTLHPHKTDACATCNFFSADLLQAQQTLKRHLQQPDQGAMDRQSAIKGTQKLIHDLQAVASQYKRKALSALEYLRECVEGAAQRNEDLVELLDAVLSNDSLEAHSTGVPLTPLEEHFCGRASSAWHNLSSDYQKDEAVSTWNLSPQPGPTYFMSSVTHYMHIFCDESCGETTGPTRFSRNAVYTRSETVERAKSSDDTLSTLCDMLLGGLDVGTGDRPVYRSGYGLKGVSRDHSDGTTQVARL</sequence>
<dbReference type="Proteomes" id="UP000798662">
    <property type="component" value="Chromosome 1"/>
</dbReference>
<evidence type="ECO:0000313" key="2">
    <source>
        <dbReference type="Proteomes" id="UP000798662"/>
    </source>
</evidence>
<protein>
    <submittedName>
        <fullName evidence="1">Uncharacterized protein</fullName>
    </submittedName>
</protein>
<keyword evidence="2" id="KW-1185">Reference proteome</keyword>
<proteinExistence type="predicted"/>
<reference evidence="1" key="1">
    <citation type="submission" date="2019-11" db="EMBL/GenBank/DDBJ databases">
        <title>Nori genome reveals adaptations in red seaweeds to the harsh intertidal environment.</title>
        <authorList>
            <person name="Wang D."/>
            <person name="Mao Y."/>
        </authorList>
    </citation>
    <scope>NUCLEOTIDE SEQUENCE</scope>
    <source>
        <tissue evidence="1">Gametophyte</tissue>
    </source>
</reference>
<organism evidence="1 2">
    <name type="scientific">Pyropia yezoensis</name>
    <name type="common">Susabi-nori</name>
    <name type="synonym">Porphyra yezoensis</name>
    <dbReference type="NCBI Taxonomy" id="2788"/>
    <lineage>
        <taxon>Eukaryota</taxon>
        <taxon>Rhodophyta</taxon>
        <taxon>Bangiophyceae</taxon>
        <taxon>Bangiales</taxon>
        <taxon>Bangiaceae</taxon>
        <taxon>Pyropia</taxon>
    </lineage>
</organism>
<accession>A0ACC3BRQ1</accession>
<gene>
    <name evidence="1" type="ORF">I4F81_003170</name>
</gene>
<name>A0ACC3BRQ1_PYRYE</name>